<evidence type="ECO:0000313" key="2">
    <source>
        <dbReference type="Proteomes" id="UP000076727"/>
    </source>
</evidence>
<dbReference type="Proteomes" id="UP000076727">
    <property type="component" value="Unassembled WGS sequence"/>
</dbReference>
<keyword evidence="2" id="KW-1185">Reference proteome</keyword>
<dbReference type="STRING" id="1314783.A0A165SI44"/>
<gene>
    <name evidence="1" type="ORF">DAEQUDRAFT_83462</name>
</gene>
<protein>
    <submittedName>
        <fullName evidence="1">Uncharacterized protein</fullName>
    </submittedName>
</protein>
<dbReference type="EMBL" id="KV429043">
    <property type="protein sequence ID" value="KZT72028.1"/>
    <property type="molecule type" value="Genomic_DNA"/>
</dbReference>
<dbReference type="OrthoDB" id="3143319at2759"/>
<reference evidence="1 2" key="1">
    <citation type="journal article" date="2016" name="Mol. Biol. Evol.">
        <title>Comparative Genomics of Early-Diverging Mushroom-Forming Fungi Provides Insights into the Origins of Lignocellulose Decay Capabilities.</title>
        <authorList>
            <person name="Nagy L.G."/>
            <person name="Riley R."/>
            <person name="Tritt A."/>
            <person name="Adam C."/>
            <person name="Daum C."/>
            <person name="Floudas D."/>
            <person name="Sun H."/>
            <person name="Yadav J.S."/>
            <person name="Pangilinan J."/>
            <person name="Larsson K.H."/>
            <person name="Matsuura K."/>
            <person name="Barry K."/>
            <person name="Labutti K."/>
            <person name="Kuo R."/>
            <person name="Ohm R.A."/>
            <person name="Bhattacharya S.S."/>
            <person name="Shirouzu T."/>
            <person name="Yoshinaga Y."/>
            <person name="Martin F.M."/>
            <person name="Grigoriev I.V."/>
            <person name="Hibbett D.S."/>
        </authorList>
    </citation>
    <scope>NUCLEOTIDE SEQUENCE [LARGE SCALE GENOMIC DNA]</scope>
    <source>
        <strain evidence="1 2">L-15889</strain>
    </source>
</reference>
<dbReference type="AlphaFoldDB" id="A0A165SI44"/>
<accession>A0A165SI44</accession>
<organism evidence="1 2">
    <name type="scientific">Daedalea quercina L-15889</name>
    <dbReference type="NCBI Taxonomy" id="1314783"/>
    <lineage>
        <taxon>Eukaryota</taxon>
        <taxon>Fungi</taxon>
        <taxon>Dikarya</taxon>
        <taxon>Basidiomycota</taxon>
        <taxon>Agaricomycotina</taxon>
        <taxon>Agaricomycetes</taxon>
        <taxon>Polyporales</taxon>
        <taxon>Fomitopsis</taxon>
    </lineage>
</organism>
<proteinExistence type="predicted"/>
<sequence length="414" mass="46326">MSEAGQFSHPEVPALTVHSLVLRASQPESSQDLLRSGQALVGLATKSDGWCSPDSHRFRRIFVFQGRCYEYRQSPPLYEQHTAKQRHNYKEWGSAIDVNDGDEICSLRDLDEFECSDFSKDPFAKVQCGTSHKRKTIEFAECRSPEKRPRLSSDFLYRAIPQPHFIPIPDETPSIGFTHTGLEKYLSRNPPLPALPHTLNSIRESLDDTYARSAWIIPVRGSPPWHGCTAASVLDPERVLGSISLEKLSPRPPQTGTPGEPLDTQIVWTFDALATFWAFLLKLREGGALGPISLSFHAAPALYPESLVSNTTAVHAGHAVESVSHGLGVSERTSTSFTTRRVRSSLLAMDHIKIYHGVRHSMQLRHVLYAWSYEMRNTEVAEAAREGMLLTKVRLFKGARLVLVDERSKAILTM</sequence>
<evidence type="ECO:0000313" key="1">
    <source>
        <dbReference type="EMBL" id="KZT72028.1"/>
    </source>
</evidence>
<name>A0A165SI44_9APHY</name>